<name>A0A8E2F222_9PEZI</name>
<evidence type="ECO:0000313" key="1">
    <source>
        <dbReference type="EMBL" id="OCL09106.1"/>
    </source>
</evidence>
<protein>
    <recommendedName>
        <fullName evidence="3">Methyltransferase domain-containing protein</fullName>
    </recommendedName>
</protein>
<dbReference type="Gene3D" id="3.40.50.150">
    <property type="entry name" value="Vaccinia Virus protein VP39"/>
    <property type="match status" value="1"/>
</dbReference>
<reference evidence="1 2" key="1">
    <citation type="journal article" date="2016" name="Nat. Commun.">
        <title>Ectomycorrhizal ecology is imprinted in the genome of the dominant symbiotic fungus Cenococcum geophilum.</title>
        <authorList>
            <consortium name="DOE Joint Genome Institute"/>
            <person name="Peter M."/>
            <person name="Kohler A."/>
            <person name="Ohm R.A."/>
            <person name="Kuo A."/>
            <person name="Krutzmann J."/>
            <person name="Morin E."/>
            <person name="Arend M."/>
            <person name="Barry K.W."/>
            <person name="Binder M."/>
            <person name="Choi C."/>
            <person name="Clum A."/>
            <person name="Copeland A."/>
            <person name="Grisel N."/>
            <person name="Haridas S."/>
            <person name="Kipfer T."/>
            <person name="LaButti K."/>
            <person name="Lindquist E."/>
            <person name="Lipzen A."/>
            <person name="Maire R."/>
            <person name="Meier B."/>
            <person name="Mihaltcheva S."/>
            <person name="Molinier V."/>
            <person name="Murat C."/>
            <person name="Poggeler S."/>
            <person name="Quandt C.A."/>
            <person name="Sperisen C."/>
            <person name="Tritt A."/>
            <person name="Tisserant E."/>
            <person name="Crous P.W."/>
            <person name="Henrissat B."/>
            <person name="Nehls U."/>
            <person name="Egli S."/>
            <person name="Spatafora J.W."/>
            <person name="Grigoriev I.V."/>
            <person name="Martin F.M."/>
        </authorList>
    </citation>
    <scope>NUCLEOTIDE SEQUENCE [LARGE SCALE GENOMIC DNA]</scope>
    <source>
        <strain evidence="1 2">CBS 207.34</strain>
    </source>
</reference>
<organism evidence="1 2">
    <name type="scientific">Glonium stellatum</name>
    <dbReference type="NCBI Taxonomy" id="574774"/>
    <lineage>
        <taxon>Eukaryota</taxon>
        <taxon>Fungi</taxon>
        <taxon>Dikarya</taxon>
        <taxon>Ascomycota</taxon>
        <taxon>Pezizomycotina</taxon>
        <taxon>Dothideomycetes</taxon>
        <taxon>Pleosporomycetidae</taxon>
        <taxon>Gloniales</taxon>
        <taxon>Gloniaceae</taxon>
        <taxon>Glonium</taxon>
    </lineage>
</organism>
<evidence type="ECO:0000313" key="2">
    <source>
        <dbReference type="Proteomes" id="UP000250140"/>
    </source>
</evidence>
<gene>
    <name evidence="1" type="ORF">AOQ84DRAFT_363537</name>
</gene>
<proteinExistence type="predicted"/>
<dbReference type="Proteomes" id="UP000250140">
    <property type="component" value="Unassembled WGS sequence"/>
</dbReference>
<keyword evidence="2" id="KW-1185">Reference proteome</keyword>
<dbReference type="EMBL" id="KV749508">
    <property type="protein sequence ID" value="OCL09106.1"/>
    <property type="molecule type" value="Genomic_DNA"/>
</dbReference>
<dbReference type="OrthoDB" id="3799138at2759"/>
<sequence>MGSVPVDELMEPTRGLTAEQQMIAKMWAICAIEMQDKLRAATCTRPHFERCCSWLAAEHGCFKLPGYPQVPDSCELVAISSEARLKAMTELRERVNDKYMWPLIEGQLKLVKMFLKDGLPEKLHDGANRLSEVRPMFNLMGCSNRKLRILEIGAGTTARALVGLKSDPRQQIEAYDNIEYRALDISRDPREQGFEVGAYDLVIASNISFEKFLFCFSSFVKETVAA</sequence>
<accession>A0A8E2F222</accession>
<dbReference type="InterPro" id="IPR029063">
    <property type="entry name" value="SAM-dependent_MTases_sf"/>
</dbReference>
<evidence type="ECO:0008006" key="3">
    <source>
        <dbReference type="Google" id="ProtNLM"/>
    </source>
</evidence>
<dbReference type="AlphaFoldDB" id="A0A8E2F222"/>